<dbReference type="EMBL" id="CP042912">
    <property type="protein sequence ID" value="QEG23236.1"/>
    <property type="molecule type" value="Genomic_DNA"/>
</dbReference>
<keyword evidence="1" id="KW-0472">Membrane</keyword>
<name>A0A5B9PF38_9BACT</name>
<keyword evidence="3" id="KW-1185">Reference proteome</keyword>
<organism evidence="2 3">
    <name type="scientific">Mariniblastus fucicola</name>
    <dbReference type="NCBI Taxonomy" id="980251"/>
    <lineage>
        <taxon>Bacteria</taxon>
        <taxon>Pseudomonadati</taxon>
        <taxon>Planctomycetota</taxon>
        <taxon>Planctomycetia</taxon>
        <taxon>Pirellulales</taxon>
        <taxon>Pirellulaceae</taxon>
        <taxon>Mariniblastus</taxon>
    </lineage>
</organism>
<protein>
    <submittedName>
        <fullName evidence="2">Uncharacterized protein</fullName>
    </submittedName>
</protein>
<feature type="transmembrane region" description="Helical" evidence="1">
    <location>
        <begin position="6"/>
        <end position="25"/>
    </location>
</feature>
<proteinExistence type="predicted"/>
<dbReference type="AlphaFoldDB" id="A0A5B9PF38"/>
<accession>A0A5B9PF38</accession>
<dbReference type="STRING" id="980251.GCA_001642875_00528"/>
<keyword evidence="1" id="KW-0812">Transmembrane</keyword>
<evidence type="ECO:0000313" key="3">
    <source>
        <dbReference type="Proteomes" id="UP000322214"/>
    </source>
</evidence>
<dbReference type="KEGG" id="mff:MFFC18_31320"/>
<evidence type="ECO:0000256" key="1">
    <source>
        <dbReference type="SAM" id="Phobius"/>
    </source>
</evidence>
<keyword evidence="1" id="KW-1133">Transmembrane helix</keyword>
<reference evidence="2 3" key="1">
    <citation type="submission" date="2019-08" db="EMBL/GenBank/DDBJ databases">
        <title>Deep-cultivation of Planctomycetes and their phenomic and genomic characterization uncovers novel biology.</title>
        <authorList>
            <person name="Wiegand S."/>
            <person name="Jogler M."/>
            <person name="Boedeker C."/>
            <person name="Pinto D."/>
            <person name="Vollmers J."/>
            <person name="Rivas-Marin E."/>
            <person name="Kohn T."/>
            <person name="Peeters S.H."/>
            <person name="Heuer A."/>
            <person name="Rast P."/>
            <person name="Oberbeckmann S."/>
            <person name="Bunk B."/>
            <person name="Jeske O."/>
            <person name="Meyerdierks A."/>
            <person name="Storesund J.E."/>
            <person name="Kallscheuer N."/>
            <person name="Luecker S."/>
            <person name="Lage O.M."/>
            <person name="Pohl T."/>
            <person name="Merkel B.J."/>
            <person name="Hornburger P."/>
            <person name="Mueller R.-W."/>
            <person name="Bruemmer F."/>
            <person name="Labrenz M."/>
            <person name="Spormann A.M."/>
            <person name="Op den Camp H."/>
            <person name="Overmann J."/>
            <person name="Amann R."/>
            <person name="Jetten M.S.M."/>
            <person name="Mascher T."/>
            <person name="Medema M.H."/>
            <person name="Devos D.P."/>
            <person name="Kaster A.-K."/>
            <person name="Ovreas L."/>
            <person name="Rohde M."/>
            <person name="Galperin M.Y."/>
            <person name="Jogler C."/>
        </authorList>
    </citation>
    <scope>NUCLEOTIDE SEQUENCE [LARGE SCALE GENOMIC DNA]</scope>
    <source>
        <strain evidence="2 3">FC18</strain>
    </source>
</reference>
<sequence>MVQFIITAGFMAGFWMVFIALHPGTPRNPIC</sequence>
<gene>
    <name evidence="2" type="ORF">MFFC18_31320</name>
</gene>
<dbReference type="Proteomes" id="UP000322214">
    <property type="component" value="Chromosome"/>
</dbReference>
<evidence type="ECO:0000313" key="2">
    <source>
        <dbReference type="EMBL" id="QEG23236.1"/>
    </source>
</evidence>